<reference evidence="8" key="1">
    <citation type="submission" date="2018-08" db="EMBL/GenBank/DDBJ databases">
        <authorList>
            <person name="Kim S.-J."/>
            <person name="Jung G.-Y."/>
        </authorList>
    </citation>
    <scope>NUCLEOTIDE SEQUENCE [LARGE SCALE GENOMIC DNA]</scope>
    <source>
        <strain evidence="8">GY_G</strain>
    </source>
</reference>
<dbReference type="Pfam" id="PF05199">
    <property type="entry name" value="GMC_oxred_C"/>
    <property type="match status" value="1"/>
</dbReference>
<dbReference type="Gene3D" id="3.50.50.60">
    <property type="entry name" value="FAD/NAD(P)-binding domain"/>
    <property type="match status" value="1"/>
</dbReference>
<dbReference type="GO" id="GO:0016614">
    <property type="term" value="F:oxidoreductase activity, acting on CH-OH group of donors"/>
    <property type="evidence" value="ECO:0007669"/>
    <property type="project" value="InterPro"/>
</dbReference>
<dbReference type="EMBL" id="QRGP01000003">
    <property type="protein sequence ID" value="RDV01555.1"/>
    <property type="molecule type" value="Genomic_DNA"/>
</dbReference>
<comment type="similarity">
    <text evidence="2">Belongs to the GMC oxidoreductase family.</text>
</comment>
<dbReference type="RefSeq" id="WP_115550334.1">
    <property type="nucleotide sequence ID" value="NZ_QRGP01000003.1"/>
</dbReference>
<dbReference type="Pfam" id="PF00732">
    <property type="entry name" value="GMC_oxred_N"/>
    <property type="match status" value="1"/>
</dbReference>
<dbReference type="PROSITE" id="PS00624">
    <property type="entry name" value="GMC_OXRED_2"/>
    <property type="match status" value="1"/>
</dbReference>
<dbReference type="SUPFAM" id="SSF51905">
    <property type="entry name" value="FAD/NAD(P)-binding domain"/>
    <property type="match status" value="1"/>
</dbReference>
<keyword evidence="3" id="KW-0285">Flavoprotein</keyword>
<evidence type="ECO:0000256" key="4">
    <source>
        <dbReference type="ARBA" id="ARBA00022827"/>
    </source>
</evidence>
<comment type="caution">
    <text evidence="7">The sequence shown here is derived from an EMBL/GenBank/DDBJ whole genome shotgun (WGS) entry which is preliminary data.</text>
</comment>
<evidence type="ECO:0000256" key="1">
    <source>
        <dbReference type="ARBA" id="ARBA00001974"/>
    </source>
</evidence>
<keyword evidence="8" id="KW-1185">Reference proteome</keyword>
<evidence type="ECO:0000256" key="2">
    <source>
        <dbReference type="ARBA" id="ARBA00010790"/>
    </source>
</evidence>
<dbReference type="InterPro" id="IPR036188">
    <property type="entry name" value="FAD/NAD-bd_sf"/>
</dbReference>
<dbReference type="AlphaFoldDB" id="A0A371B1U5"/>
<dbReference type="InterPro" id="IPR000172">
    <property type="entry name" value="GMC_OxRdtase_N"/>
</dbReference>
<dbReference type="GO" id="GO:0050660">
    <property type="term" value="F:flavin adenine dinucleotide binding"/>
    <property type="evidence" value="ECO:0007669"/>
    <property type="project" value="InterPro"/>
</dbReference>
<evidence type="ECO:0000259" key="6">
    <source>
        <dbReference type="PROSITE" id="PS00624"/>
    </source>
</evidence>
<protein>
    <submittedName>
        <fullName evidence="7">FAD-binding protein</fullName>
    </submittedName>
</protein>
<dbReference type="Proteomes" id="UP000263833">
    <property type="component" value="Unassembled WGS sequence"/>
</dbReference>
<dbReference type="PANTHER" id="PTHR11552:SF147">
    <property type="entry name" value="CHOLINE DEHYDROGENASE, MITOCHONDRIAL"/>
    <property type="match status" value="1"/>
</dbReference>
<dbReference type="InterPro" id="IPR012132">
    <property type="entry name" value="GMC_OxRdtase"/>
</dbReference>
<dbReference type="OrthoDB" id="9785276at2"/>
<sequence length="529" mass="57065">MDEFDIIVVGGGSAGSAAAGRLAESGKYKVCLVEAGGKNDDLFVRTPGLLALMPKRSNWAYDTEPMPGLGGRIGYQPRGRGMGGSSAINGMVYIRGNAWDYDNWAALGCTGWSWDDVLPVFRRQEDNARGSDDFHGKGGPLHVSDQIAPSPVGEAFVEAATRLQLPRNDDFNGAKQEGFGLYQVTQHNGERWSAARAFIDPLAGKPNLSVRTGALVEKIIIEDGRATGVAVRFGNTREVLRAKAGVILSAGAFGSPQILMLSGVGPGAHLQEKGIETLVDKPAVGADLQDHCDYLVGYELDDVSLFGGTLRGTFAVAKAFFEHRLRRTGMLTTNFAESGGFVKIRPDAPAPDIQYHFIRAIIQNHGRDKLKVHGFSLHACVLRPESRGWVKLKSSDPAMAPAINPNFLSDERDLHLLRDAARLMYRIAETPPLSDMGARDRSPIDYNDDAALEARIREVSDTIYHPVGTCRMGSDAESVVDPRLKARGVNGLWVADASIMPRLVSGNTNAPSIMIGERAADFVKADLAA</sequence>
<evidence type="ECO:0000256" key="3">
    <source>
        <dbReference type="ARBA" id="ARBA00022630"/>
    </source>
</evidence>
<dbReference type="SUPFAM" id="SSF54373">
    <property type="entry name" value="FAD-linked reductases, C-terminal domain"/>
    <property type="match status" value="1"/>
</dbReference>
<gene>
    <name evidence="7" type="ORF">DXH95_14790</name>
</gene>
<name>A0A371B1U5_9SPHN</name>
<dbReference type="PIRSF" id="PIRSF000137">
    <property type="entry name" value="Alcohol_oxidase"/>
    <property type="match status" value="1"/>
</dbReference>
<evidence type="ECO:0000313" key="7">
    <source>
        <dbReference type="EMBL" id="RDV01555.1"/>
    </source>
</evidence>
<feature type="binding site" evidence="5">
    <location>
        <position position="216"/>
    </location>
    <ligand>
        <name>FAD</name>
        <dbReference type="ChEBI" id="CHEBI:57692"/>
    </ligand>
</feature>
<proteinExistence type="inferred from homology"/>
<feature type="domain" description="Glucose-methanol-choline oxidoreductase N-terminal" evidence="6">
    <location>
        <begin position="251"/>
        <end position="265"/>
    </location>
</feature>
<comment type="cofactor">
    <cofactor evidence="1 5">
        <name>FAD</name>
        <dbReference type="ChEBI" id="CHEBI:57692"/>
    </cofactor>
</comment>
<dbReference type="PANTHER" id="PTHR11552">
    <property type="entry name" value="GLUCOSE-METHANOL-CHOLINE GMC OXIDOREDUCTASE"/>
    <property type="match status" value="1"/>
</dbReference>
<evidence type="ECO:0000313" key="8">
    <source>
        <dbReference type="Proteomes" id="UP000263833"/>
    </source>
</evidence>
<accession>A0A371B1U5</accession>
<dbReference type="InterPro" id="IPR007867">
    <property type="entry name" value="GMC_OxRtase_C"/>
</dbReference>
<evidence type="ECO:0000256" key="5">
    <source>
        <dbReference type="PIRSR" id="PIRSR000137-2"/>
    </source>
</evidence>
<keyword evidence="4 5" id="KW-0274">FAD</keyword>
<organism evidence="7 8">
    <name type="scientific">Sphingorhabdus pulchriflava</name>
    <dbReference type="NCBI Taxonomy" id="2292257"/>
    <lineage>
        <taxon>Bacteria</taxon>
        <taxon>Pseudomonadati</taxon>
        <taxon>Pseudomonadota</taxon>
        <taxon>Alphaproteobacteria</taxon>
        <taxon>Sphingomonadales</taxon>
        <taxon>Sphingomonadaceae</taxon>
        <taxon>Sphingorhabdus</taxon>
    </lineage>
</organism>
<feature type="binding site" evidence="5">
    <location>
        <begin position="89"/>
        <end position="92"/>
    </location>
    <ligand>
        <name>FAD</name>
        <dbReference type="ChEBI" id="CHEBI:57692"/>
    </ligand>
</feature>
<dbReference type="Gene3D" id="3.30.560.10">
    <property type="entry name" value="Glucose Oxidase, domain 3"/>
    <property type="match status" value="1"/>
</dbReference>